<organism evidence="2 3">
    <name type="scientific">Mollisia scopiformis</name>
    <name type="common">Conifer needle endophyte fungus</name>
    <name type="synonym">Phialocephala scopiformis</name>
    <dbReference type="NCBI Taxonomy" id="149040"/>
    <lineage>
        <taxon>Eukaryota</taxon>
        <taxon>Fungi</taxon>
        <taxon>Dikarya</taxon>
        <taxon>Ascomycota</taxon>
        <taxon>Pezizomycotina</taxon>
        <taxon>Leotiomycetes</taxon>
        <taxon>Helotiales</taxon>
        <taxon>Mollisiaceae</taxon>
        <taxon>Mollisia</taxon>
    </lineage>
</organism>
<evidence type="ECO:0000313" key="3">
    <source>
        <dbReference type="Proteomes" id="UP000070700"/>
    </source>
</evidence>
<feature type="transmembrane region" description="Helical" evidence="1">
    <location>
        <begin position="305"/>
        <end position="325"/>
    </location>
</feature>
<dbReference type="AlphaFoldDB" id="A0A194XJ72"/>
<protein>
    <submittedName>
        <fullName evidence="2">Uncharacterized protein</fullName>
    </submittedName>
</protein>
<evidence type="ECO:0000313" key="2">
    <source>
        <dbReference type="EMBL" id="KUJ20174.1"/>
    </source>
</evidence>
<dbReference type="OrthoDB" id="5428890at2759"/>
<dbReference type="Proteomes" id="UP000070700">
    <property type="component" value="Unassembled WGS sequence"/>
</dbReference>
<name>A0A194XJ72_MOLSC</name>
<evidence type="ECO:0000256" key="1">
    <source>
        <dbReference type="SAM" id="Phobius"/>
    </source>
</evidence>
<keyword evidence="1" id="KW-0812">Transmembrane</keyword>
<keyword evidence="1" id="KW-0472">Membrane</keyword>
<proteinExistence type="predicted"/>
<dbReference type="RefSeq" id="XP_018074529.1">
    <property type="nucleotide sequence ID" value="XM_018214609.1"/>
</dbReference>
<sequence length="337" mass="39684">MYDQELPCLPMASRREIVEHFWGIGADANVRKKLFDDDSYFEYFEQQCRIARQHDHPENRVCTQSNIFDIVWQFKSGVDRETIKTNLSSKVDGIGENSSFAVNYAIDLTVRLWLMVHIGDVQRGITGQTALLWRGGSLKDCVAGHFQHQRILTDLVRFERVFNACNIDRVANVTIRWTPNLVDHLKFIEDGKKPILNIFHHAAFLNYHRESDFFPSGFIDETIRTLALLLPAHDSDSRKWFRKQQAKLPLDPGAVRCGQLKLEERQINHFNFWHDRLVILKQYFDDSKPRTIKQWYYDDRHRVSWFWVAILLVVCTLLFGFIQCVEGGWQIWKAYHP</sequence>
<dbReference type="EMBL" id="KQ947410">
    <property type="protein sequence ID" value="KUJ20174.1"/>
    <property type="molecule type" value="Genomic_DNA"/>
</dbReference>
<reference evidence="2 3" key="1">
    <citation type="submission" date="2015-10" db="EMBL/GenBank/DDBJ databases">
        <title>Full genome of DAOMC 229536 Phialocephala scopiformis, a fungal endophyte of spruce producing the potent anti-insectan compound rugulosin.</title>
        <authorList>
            <consortium name="DOE Joint Genome Institute"/>
            <person name="Walker A.K."/>
            <person name="Frasz S.L."/>
            <person name="Seifert K.A."/>
            <person name="Miller J.D."/>
            <person name="Mondo S.J."/>
            <person name="Labutti K."/>
            <person name="Lipzen A."/>
            <person name="Dockter R."/>
            <person name="Kennedy M."/>
            <person name="Grigoriev I.V."/>
            <person name="Spatafora J.W."/>
        </authorList>
    </citation>
    <scope>NUCLEOTIDE SEQUENCE [LARGE SCALE GENOMIC DNA]</scope>
    <source>
        <strain evidence="2 3">CBS 120377</strain>
    </source>
</reference>
<dbReference type="GeneID" id="28824335"/>
<dbReference type="InParanoid" id="A0A194XJ72"/>
<dbReference type="KEGG" id="psco:LY89DRAFT_682955"/>
<gene>
    <name evidence="2" type="ORF">LY89DRAFT_682955</name>
</gene>
<keyword evidence="3" id="KW-1185">Reference proteome</keyword>
<keyword evidence="1" id="KW-1133">Transmembrane helix</keyword>
<accession>A0A194XJ72</accession>